<reference evidence="4 5" key="1">
    <citation type="submission" date="2014-08" db="EMBL/GenBank/DDBJ databases">
        <title>Genomic and Phenotypic Diversity of Colwellia psychrerythraea strains from Disparate Marine Basins.</title>
        <authorList>
            <person name="Techtmann S.M."/>
            <person name="Stelling S.C."/>
            <person name="Utturkar S.M."/>
            <person name="Alshibli N."/>
            <person name="Harris A."/>
            <person name="Brown S.D."/>
            <person name="Hazen T.C."/>
        </authorList>
    </citation>
    <scope>NUCLEOTIDE SEQUENCE [LARGE SCALE GENOMIC DNA]</scope>
    <source>
        <strain evidence="4 5">ND2E</strain>
    </source>
</reference>
<feature type="domain" description="Tyr recombinase" evidence="3">
    <location>
        <begin position="2"/>
        <end position="182"/>
    </location>
</feature>
<dbReference type="RefSeq" id="WP_033094259.1">
    <property type="nucleotide sequence ID" value="NZ_JQED01000031.1"/>
</dbReference>
<keyword evidence="2" id="KW-0233">DNA recombination</keyword>
<evidence type="ECO:0000313" key="4">
    <source>
        <dbReference type="EMBL" id="KGJ90827.1"/>
    </source>
</evidence>
<dbReference type="PANTHER" id="PTHR30349">
    <property type="entry name" value="PHAGE INTEGRASE-RELATED"/>
    <property type="match status" value="1"/>
</dbReference>
<dbReference type="EMBL" id="JQED01000031">
    <property type="protein sequence ID" value="KGJ90827.1"/>
    <property type="molecule type" value="Genomic_DNA"/>
</dbReference>
<name>A0A099KLI9_COLPS</name>
<dbReference type="PATRIC" id="fig|28229.4.peg.2568"/>
<dbReference type="Pfam" id="PF00589">
    <property type="entry name" value="Phage_integrase"/>
    <property type="match status" value="1"/>
</dbReference>
<dbReference type="GO" id="GO:0003677">
    <property type="term" value="F:DNA binding"/>
    <property type="evidence" value="ECO:0007669"/>
    <property type="project" value="InterPro"/>
</dbReference>
<accession>A0A099KLI9</accession>
<sequence>MAEVEAIKELDSIKLISHLLEIRCSKQMSDIWNIGLNLALRISDLLSIKFSDIQEDRLVIKESKTGKQANIKLNSKVIKHIRRIQQEHPMHIYLFQSYRNQQAINALPKPLSRRSVTKAFALVGEELNLNLGTHSMRKTRGYHLYKQTKDIGRVMKMLRHGSEGVTLRYIGITQDNIDKDFVELEI</sequence>
<dbReference type="Proteomes" id="UP000029843">
    <property type="component" value="Unassembled WGS sequence"/>
</dbReference>
<gene>
    <name evidence="4" type="ORF">ND2E_0070</name>
</gene>
<evidence type="ECO:0000256" key="1">
    <source>
        <dbReference type="ARBA" id="ARBA00022908"/>
    </source>
</evidence>
<evidence type="ECO:0000313" key="5">
    <source>
        <dbReference type="Proteomes" id="UP000029843"/>
    </source>
</evidence>
<dbReference type="Gene3D" id="1.10.443.10">
    <property type="entry name" value="Intergrase catalytic core"/>
    <property type="match status" value="1"/>
</dbReference>
<evidence type="ECO:0000259" key="3">
    <source>
        <dbReference type="PROSITE" id="PS51898"/>
    </source>
</evidence>
<dbReference type="InterPro" id="IPR050090">
    <property type="entry name" value="Tyrosine_recombinase_XerCD"/>
</dbReference>
<keyword evidence="1" id="KW-0229">DNA integration</keyword>
<proteinExistence type="predicted"/>
<dbReference type="InterPro" id="IPR013762">
    <property type="entry name" value="Integrase-like_cat_sf"/>
</dbReference>
<comment type="caution">
    <text evidence="4">The sequence shown here is derived from an EMBL/GenBank/DDBJ whole genome shotgun (WGS) entry which is preliminary data.</text>
</comment>
<dbReference type="InterPro" id="IPR011010">
    <property type="entry name" value="DNA_brk_join_enz"/>
</dbReference>
<dbReference type="PANTHER" id="PTHR30349:SF82">
    <property type="entry name" value="INTEGRASE_RECOMBINASE YOEC-RELATED"/>
    <property type="match status" value="1"/>
</dbReference>
<dbReference type="SUPFAM" id="SSF56349">
    <property type="entry name" value="DNA breaking-rejoining enzymes"/>
    <property type="match status" value="1"/>
</dbReference>
<protein>
    <submittedName>
        <fullName evidence="4">Integrase family protein</fullName>
    </submittedName>
</protein>
<dbReference type="GO" id="GO:0006310">
    <property type="term" value="P:DNA recombination"/>
    <property type="evidence" value="ECO:0007669"/>
    <property type="project" value="UniProtKB-KW"/>
</dbReference>
<organism evidence="4 5">
    <name type="scientific">Colwellia psychrerythraea</name>
    <name type="common">Vibrio psychroerythus</name>
    <dbReference type="NCBI Taxonomy" id="28229"/>
    <lineage>
        <taxon>Bacteria</taxon>
        <taxon>Pseudomonadati</taxon>
        <taxon>Pseudomonadota</taxon>
        <taxon>Gammaproteobacteria</taxon>
        <taxon>Alteromonadales</taxon>
        <taxon>Colwelliaceae</taxon>
        <taxon>Colwellia</taxon>
    </lineage>
</organism>
<evidence type="ECO:0000256" key="2">
    <source>
        <dbReference type="ARBA" id="ARBA00023172"/>
    </source>
</evidence>
<dbReference type="GO" id="GO:0015074">
    <property type="term" value="P:DNA integration"/>
    <property type="evidence" value="ECO:0007669"/>
    <property type="project" value="UniProtKB-KW"/>
</dbReference>
<dbReference type="AlphaFoldDB" id="A0A099KLI9"/>
<dbReference type="InterPro" id="IPR002104">
    <property type="entry name" value="Integrase_catalytic"/>
</dbReference>
<dbReference type="PROSITE" id="PS51898">
    <property type="entry name" value="TYR_RECOMBINASE"/>
    <property type="match status" value="1"/>
</dbReference>
<dbReference type="OrthoDB" id="9788852at2"/>